<accession>A0A7C4H7L5</accession>
<name>A0A7C4H7L5_9CREN</name>
<proteinExistence type="predicted"/>
<evidence type="ECO:0000313" key="2">
    <source>
        <dbReference type="EMBL" id="HGM07537.1"/>
    </source>
</evidence>
<keyword evidence="1" id="KW-0472">Membrane</keyword>
<feature type="transmembrane region" description="Helical" evidence="1">
    <location>
        <begin position="21"/>
        <end position="43"/>
    </location>
</feature>
<keyword evidence="1" id="KW-1133">Transmembrane helix</keyword>
<keyword evidence="1" id="KW-0812">Transmembrane</keyword>
<feature type="transmembrane region" description="Helical" evidence="1">
    <location>
        <begin position="98"/>
        <end position="115"/>
    </location>
</feature>
<dbReference type="EMBL" id="DTCA01000116">
    <property type="protein sequence ID" value="HGM07537.1"/>
    <property type="molecule type" value="Genomic_DNA"/>
</dbReference>
<comment type="caution">
    <text evidence="2">The sequence shown here is derived from an EMBL/GenBank/DDBJ whole genome shotgun (WGS) entry which is preliminary data.</text>
</comment>
<gene>
    <name evidence="2" type="ORF">ENU31_03910</name>
</gene>
<reference evidence="2" key="1">
    <citation type="journal article" date="2020" name="mSystems">
        <title>Genome- and Community-Level Interaction Insights into Carbon Utilization and Element Cycling Functions of Hydrothermarchaeota in Hydrothermal Sediment.</title>
        <authorList>
            <person name="Zhou Z."/>
            <person name="Liu Y."/>
            <person name="Xu W."/>
            <person name="Pan J."/>
            <person name="Luo Z.H."/>
            <person name="Li M."/>
        </authorList>
    </citation>
    <scope>NUCLEOTIDE SEQUENCE [LARGE SCALE GENOMIC DNA]</scope>
    <source>
        <strain evidence="2">SpSt-658</strain>
    </source>
</reference>
<sequence>MSKSRIISSVISITRDIAPHLLVILVAIVVRLALDSFVMHAQLFQCIRPEAVRNLISTVSTIILLAMIAIVVFLVIFNTIGTISAIGMKLGEFFTERVRFVFELAVIYLLFFMNLHEAITASGDCATVDINTLFSNGPLLFRIIGEILKWLGLWR</sequence>
<dbReference type="AlphaFoldDB" id="A0A7C4H7L5"/>
<protein>
    <submittedName>
        <fullName evidence="2">Uncharacterized protein</fullName>
    </submittedName>
</protein>
<feature type="transmembrane region" description="Helical" evidence="1">
    <location>
        <begin position="55"/>
        <end position="77"/>
    </location>
</feature>
<evidence type="ECO:0000256" key="1">
    <source>
        <dbReference type="SAM" id="Phobius"/>
    </source>
</evidence>
<organism evidence="2">
    <name type="scientific">Ignisphaera aggregans</name>
    <dbReference type="NCBI Taxonomy" id="334771"/>
    <lineage>
        <taxon>Archaea</taxon>
        <taxon>Thermoproteota</taxon>
        <taxon>Thermoprotei</taxon>
        <taxon>Desulfurococcales</taxon>
        <taxon>Desulfurococcaceae</taxon>
        <taxon>Ignisphaera</taxon>
    </lineage>
</organism>